<proteinExistence type="predicted"/>
<name>A0A8J3DC88_9BACT</name>
<dbReference type="GO" id="GO:0016887">
    <property type="term" value="F:ATP hydrolysis activity"/>
    <property type="evidence" value="ECO:0007669"/>
    <property type="project" value="InterPro"/>
</dbReference>
<dbReference type="InterPro" id="IPR046453">
    <property type="entry name" value="GpA_ATPase"/>
</dbReference>
<accession>A0A8J3DC88</accession>
<reference evidence="3" key="2">
    <citation type="submission" date="2020-09" db="EMBL/GenBank/DDBJ databases">
        <authorList>
            <person name="Sun Q."/>
            <person name="Kim S."/>
        </authorList>
    </citation>
    <scope>NUCLEOTIDE SEQUENCE</scope>
    <source>
        <strain evidence="3">KCTC 12870</strain>
    </source>
</reference>
<dbReference type="GO" id="GO:0004519">
    <property type="term" value="F:endonuclease activity"/>
    <property type="evidence" value="ECO:0007669"/>
    <property type="project" value="InterPro"/>
</dbReference>
<dbReference type="Pfam" id="PF05876">
    <property type="entry name" value="GpA_ATPase"/>
    <property type="match status" value="1"/>
</dbReference>
<evidence type="ECO:0000313" key="4">
    <source>
        <dbReference type="Proteomes" id="UP000642829"/>
    </source>
</evidence>
<dbReference type="EMBL" id="BMXG01000010">
    <property type="protein sequence ID" value="GHC02033.1"/>
    <property type="molecule type" value="Genomic_DNA"/>
</dbReference>
<comment type="caution">
    <text evidence="3">The sequence shown here is derived from an EMBL/GenBank/DDBJ whole genome shotgun (WGS) entry which is preliminary data.</text>
</comment>
<feature type="domain" description="Terminase large subunit GpA endonuclease" evidence="2">
    <location>
        <begin position="278"/>
        <end position="565"/>
    </location>
</feature>
<keyword evidence="4" id="KW-1185">Reference proteome</keyword>
<dbReference type="Proteomes" id="UP000642829">
    <property type="component" value="Unassembled WGS sequence"/>
</dbReference>
<gene>
    <name evidence="3" type="ORF">GCM10007047_18160</name>
</gene>
<evidence type="ECO:0000313" key="3">
    <source>
        <dbReference type="EMBL" id="GHC02033.1"/>
    </source>
</evidence>
<dbReference type="InterPro" id="IPR046454">
    <property type="entry name" value="GpA_endonuclease"/>
</dbReference>
<sequence>MLPPAQNESEPGPVRWETRPYLRQPLDSLEEPGITDVIFVAPTRSGKTFLLRMGMSCSIAKDPAPALFVDSTMDKGRGFIRKEFKPLVEYNRILRDQKPLNRHYFADGMMLFPGAALTVFGANSDAQVSGETVKRIFGNEVDKWRGSTDQEASILDQTRHRTESFEDERIHYYSSTPTLESGLIWQEFLKGDQRKWFVPCPCCGHMQDLVWPQVDWAWHPETRNEDGSWDMEKVRELVRYRCRNSDCKGEPWTQEQLWAAVRDPRSDWIATAVGRFGHRSYHINGLYGPLKVNTMAALASDFIYARKTAFFTDRQDFWNGRMGMPWVDDVNSLSASKFADFEGDYLRGTLPESVGKADLIIVGFDVQTYGLPFLVLGFTWDGHCYTIDHGLAATFSDLDEVQGDYAHLGKLSYVIGDINFEDRAAETREAIYLRRERGWMAAEGFEVMREPVKFERANAFIGGRHQKRGARFPKLMISLYMFKIELEKRLAGEIRKWSTYGLSLVASDSEVKEQAEYYAQLLDERRVPRKRKLMGKPPFEFKSRNGNNHFWDCYVYALGLFYFLSRSKSAKKKGKRSTATVEQK</sequence>
<organism evidence="3 4">
    <name type="scientific">Cerasicoccus arenae</name>
    <dbReference type="NCBI Taxonomy" id="424488"/>
    <lineage>
        <taxon>Bacteria</taxon>
        <taxon>Pseudomonadati</taxon>
        <taxon>Verrucomicrobiota</taxon>
        <taxon>Opitutia</taxon>
        <taxon>Puniceicoccales</taxon>
        <taxon>Cerasicoccaceae</taxon>
        <taxon>Cerasicoccus</taxon>
    </lineage>
</organism>
<reference evidence="3" key="1">
    <citation type="journal article" date="2014" name="Int. J. Syst. Evol. Microbiol.">
        <title>Complete genome sequence of Corynebacterium casei LMG S-19264T (=DSM 44701T), isolated from a smear-ripened cheese.</title>
        <authorList>
            <consortium name="US DOE Joint Genome Institute (JGI-PGF)"/>
            <person name="Walter F."/>
            <person name="Albersmeier A."/>
            <person name="Kalinowski J."/>
            <person name="Ruckert C."/>
        </authorList>
    </citation>
    <scope>NUCLEOTIDE SEQUENCE</scope>
    <source>
        <strain evidence="3">KCTC 12870</strain>
    </source>
</reference>
<protein>
    <submittedName>
        <fullName evidence="3">Terminase</fullName>
    </submittedName>
</protein>
<evidence type="ECO:0000259" key="1">
    <source>
        <dbReference type="Pfam" id="PF05876"/>
    </source>
</evidence>
<dbReference type="Pfam" id="PF20454">
    <property type="entry name" value="GpA_nuclease"/>
    <property type="match status" value="1"/>
</dbReference>
<feature type="domain" description="Phage terminase large subunit GpA ATPase" evidence="1">
    <location>
        <begin position="9"/>
        <end position="249"/>
    </location>
</feature>
<evidence type="ECO:0000259" key="2">
    <source>
        <dbReference type="Pfam" id="PF20454"/>
    </source>
</evidence>
<dbReference type="AlphaFoldDB" id="A0A8J3DC88"/>